<evidence type="ECO:0000313" key="9">
    <source>
        <dbReference type="EMBL" id="RKF19549.1"/>
    </source>
</evidence>
<dbReference type="PANTHER" id="PTHR47371">
    <property type="entry name" value="LIPOTEICHOIC ACID SYNTHASE"/>
    <property type="match status" value="1"/>
</dbReference>
<dbReference type="OrthoDB" id="236686at2"/>
<feature type="domain" description="Sulfatase N-terminal" evidence="7">
    <location>
        <begin position="264"/>
        <end position="521"/>
    </location>
</feature>
<evidence type="ECO:0000259" key="8">
    <source>
        <dbReference type="Pfam" id="PF11893"/>
    </source>
</evidence>
<dbReference type="InterPro" id="IPR012159">
    <property type="entry name" value="YejM-like"/>
</dbReference>
<comment type="subcellular location">
    <subcellularLocation>
        <location evidence="1">Cell membrane</location>
        <topology evidence="1">Multi-pass membrane protein</topology>
    </subcellularLocation>
</comment>
<evidence type="ECO:0000259" key="7">
    <source>
        <dbReference type="Pfam" id="PF00884"/>
    </source>
</evidence>
<evidence type="ECO:0000256" key="6">
    <source>
        <dbReference type="SAM" id="Phobius"/>
    </source>
</evidence>
<dbReference type="SUPFAM" id="SSF53649">
    <property type="entry name" value="Alkaline phosphatase-like"/>
    <property type="match status" value="1"/>
</dbReference>
<feature type="domain" description="Inner membrane protein YejM N-terminal" evidence="8">
    <location>
        <begin position="9"/>
        <end position="256"/>
    </location>
</feature>
<protein>
    <submittedName>
        <fullName evidence="9">DUF3413 domain-containing protein</fullName>
    </submittedName>
</protein>
<feature type="transmembrane region" description="Helical" evidence="6">
    <location>
        <begin position="136"/>
        <end position="157"/>
    </location>
</feature>
<dbReference type="GO" id="GO:0005886">
    <property type="term" value="C:plasma membrane"/>
    <property type="evidence" value="ECO:0007669"/>
    <property type="project" value="UniProtKB-SubCell"/>
</dbReference>
<feature type="transmembrane region" description="Helical" evidence="6">
    <location>
        <begin position="169"/>
        <end position="191"/>
    </location>
</feature>
<dbReference type="EMBL" id="RAQO01000004">
    <property type="protein sequence ID" value="RKF19549.1"/>
    <property type="molecule type" value="Genomic_DNA"/>
</dbReference>
<sequence>MVIETELPYKEKVSQLIGWGHWFCFANIILALLVSLRYLLLADAPATFAGESFLVISWLGQFAFIPFAIYLVSLFPLSFIIPSNRTIRFIGAIIGTIGISFFVIDAQVYSQYNLHLNLSLLDVIINQSKEGDNNQLGILMMLVPFVFALQVFLARWCWTNRRRLEKKRIGFPATIVLVSCFMFTHLVFAWADAMEYKPITSQKNNYPLYYPLTARSFLLEQGIFDAYAYEQQLKNQSQEQLESNTKLRYPLSTLEFDKPQRQTNVLFIVAEGLRADEFNPVSMPNTWQLSQRSQRFERHFSGGNTPQIGNFSLLYGMPGVYWPYLNQEKRPSLMLERAQQLGYQLNLFTSLGEDSDSLINAFTRLQKPSPTQSEGGIVGDKRVINEWLQQSKEHQSADQKQTRFDLIYLNGASNFDSLSLNDEIPQPDELLGLYKSAVHQLDQQLADVYQAIEASEKEWLVVFTSDYGIEFNDLGDNVWGSGTSFSRFQTQVPLFVFDRHREPHSYQVLSSHFDVVPTLMENYFGVRSSARNYSSGINLFGNLRHSWVLVSDTQQNAVVQEERITIFNAQGDYLVMDADYQATQLRPRMPILVNVLNEMQRFLPKTKAN</sequence>
<keyword evidence="5 6" id="KW-0472">Membrane</keyword>
<evidence type="ECO:0000256" key="1">
    <source>
        <dbReference type="ARBA" id="ARBA00004651"/>
    </source>
</evidence>
<name>A0A420EFR2_9ALTE</name>
<keyword evidence="3 6" id="KW-0812">Transmembrane</keyword>
<dbReference type="AlphaFoldDB" id="A0A420EFR2"/>
<dbReference type="Pfam" id="PF00884">
    <property type="entry name" value="Sulfatase"/>
    <property type="match status" value="1"/>
</dbReference>
<dbReference type="Gene3D" id="3.40.720.10">
    <property type="entry name" value="Alkaline Phosphatase, subunit A"/>
    <property type="match status" value="1"/>
</dbReference>
<dbReference type="RefSeq" id="WP_120353554.1">
    <property type="nucleotide sequence ID" value="NZ_RAQO01000004.1"/>
</dbReference>
<evidence type="ECO:0000256" key="2">
    <source>
        <dbReference type="ARBA" id="ARBA00022475"/>
    </source>
</evidence>
<evidence type="ECO:0000313" key="10">
    <source>
        <dbReference type="Proteomes" id="UP000286482"/>
    </source>
</evidence>
<dbReference type="Proteomes" id="UP000286482">
    <property type="component" value="Unassembled WGS sequence"/>
</dbReference>
<dbReference type="InterPro" id="IPR024588">
    <property type="entry name" value="YejM_N"/>
</dbReference>
<dbReference type="Pfam" id="PF11893">
    <property type="entry name" value="DUF3413"/>
    <property type="match status" value="1"/>
</dbReference>
<accession>A0A420EFR2</accession>
<keyword evidence="2" id="KW-1003">Cell membrane</keyword>
<keyword evidence="10" id="KW-1185">Reference proteome</keyword>
<gene>
    <name evidence="9" type="ORF">DBZ36_03530</name>
</gene>
<dbReference type="PANTHER" id="PTHR47371:SF3">
    <property type="entry name" value="PHOSPHOGLYCEROL TRANSFERASE I"/>
    <property type="match status" value="1"/>
</dbReference>
<dbReference type="InterPro" id="IPR000917">
    <property type="entry name" value="Sulfatase_N"/>
</dbReference>
<dbReference type="InterPro" id="IPR050448">
    <property type="entry name" value="OpgB/LTA_synthase_biosynth"/>
</dbReference>
<reference evidence="9 10" key="1">
    <citation type="submission" date="2018-09" db="EMBL/GenBank/DDBJ databases">
        <authorList>
            <person name="Wang Z."/>
        </authorList>
    </citation>
    <scope>NUCLEOTIDE SEQUENCE [LARGE SCALE GENOMIC DNA]</scope>
    <source>
        <strain evidence="9 10">ALS 81</strain>
    </source>
</reference>
<evidence type="ECO:0000256" key="4">
    <source>
        <dbReference type="ARBA" id="ARBA00022989"/>
    </source>
</evidence>
<comment type="caution">
    <text evidence="9">The sequence shown here is derived from an EMBL/GenBank/DDBJ whole genome shotgun (WGS) entry which is preliminary data.</text>
</comment>
<keyword evidence="4 6" id="KW-1133">Transmembrane helix</keyword>
<dbReference type="PIRSF" id="PIRSF004950">
    <property type="entry name" value="Mmb_sulf_HI0842"/>
    <property type="match status" value="1"/>
</dbReference>
<feature type="transmembrane region" description="Helical" evidence="6">
    <location>
        <begin position="52"/>
        <end position="77"/>
    </location>
</feature>
<evidence type="ECO:0000256" key="5">
    <source>
        <dbReference type="ARBA" id="ARBA00023136"/>
    </source>
</evidence>
<evidence type="ECO:0000256" key="3">
    <source>
        <dbReference type="ARBA" id="ARBA00022692"/>
    </source>
</evidence>
<organism evidence="9 10">
    <name type="scientific">Alginatibacterium sediminis</name>
    <dbReference type="NCBI Taxonomy" id="2164068"/>
    <lineage>
        <taxon>Bacteria</taxon>
        <taxon>Pseudomonadati</taxon>
        <taxon>Pseudomonadota</taxon>
        <taxon>Gammaproteobacteria</taxon>
        <taxon>Alteromonadales</taxon>
        <taxon>Alteromonadaceae</taxon>
        <taxon>Alginatibacterium</taxon>
    </lineage>
</organism>
<dbReference type="InterPro" id="IPR017850">
    <property type="entry name" value="Alkaline_phosphatase_core_sf"/>
</dbReference>
<feature type="transmembrane region" description="Helical" evidence="6">
    <location>
        <begin position="20"/>
        <end position="40"/>
    </location>
</feature>
<feature type="transmembrane region" description="Helical" evidence="6">
    <location>
        <begin position="89"/>
        <end position="109"/>
    </location>
</feature>
<proteinExistence type="predicted"/>